<dbReference type="PANTHER" id="PTHR24388:SF54">
    <property type="entry name" value="PROTEIN ESCARGOT"/>
    <property type="match status" value="1"/>
</dbReference>
<keyword evidence="7" id="KW-0539">Nucleus</keyword>
<feature type="region of interest" description="Disordered" evidence="10">
    <location>
        <begin position="161"/>
        <end position="182"/>
    </location>
</feature>
<keyword evidence="12" id="KW-1185">Reference proteome</keyword>
<sequence>MMRRGWEDIEKWKHSNQKEDIETKPSPFLSTAPSTVWGDRIVTEQSTEEEKGTLNFGIYSIPNTSDSTISTNVLPLVNNNSIDVSSSVNNNSIGIYNSIENATNNESTKEAFKEASQFPRLCKLCDHVATERMEYCEHMAYHFVFNKTTYVENYSSKYVEDEETDELDGESQTKGKKKNKNFKPRHCSKCGFETTKKSVLWLHLRQHFMNDELTGYVCPWCPFASTLKHHMSFHWSSAHDDFKGFTCTQCQYTCVSKSMLTSHMKTHSDVYQYNCANCMYKTKFCNAMKKHLKDTSHEPKMVLNPDGTPNPSVTIDVYGTKRGPRRKTAVRNEDPRVMSIESMPSCSGHTFPVSVVPASSNPMSPISAALSTASTYLEPDIASMSPARMSSDRMSPARMSPIQITSTPTSSSQSNPSLSMIARYLSRTSSTENTSLYSSLYSNFLSYIDKTLSTSSDIKKYNNREMFNLMMFHIFNMALLECKDNDDEEHRRIECFKEKLKKYYLFYNEKSIEFMANANNAPLSDDPSSINEPSTSTNSTLERQPMEAQQFPEEPLDLSMAAMLRRKSQQLQESIASCSTKFTDNKRKRKATELEYSTIAKKEQNINRTKPSDSEFSTVGQLNSQRENPNLHVKENSNLNRRFICNYCQIIFGNETMHSIHMNFHDSKDPLACALCNNKSKDTISFFLHLVGTKH</sequence>
<evidence type="ECO:0000256" key="9">
    <source>
        <dbReference type="PROSITE-ProRule" id="PRU00042"/>
    </source>
</evidence>
<feature type="region of interest" description="Disordered" evidence="10">
    <location>
        <begin position="522"/>
        <end position="547"/>
    </location>
</feature>
<dbReference type="InterPro" id="IPR013087">
    <property type="entry name" value="Znf_C2H2_type"/>
</dbReference>
<evidence type="ECO:0000256" key="2">
    <source>
        <dbReference type="ARBA" id="ARBA00022723"/>
    </source>
</evidence>
<keyword evidence="4 9" id="KW-0863">Zinc-finger</keyword>
<keyword evidence="3" id="KW-0677">Repeat</keyword>
<keyword evidence="2" id="KW-0479">Metal-binding</keyword>
<organism evidence="12 13">
    <name type="scientific">Pogonomyrmex barbatus</name>
    <name type="common">red harvester ant</name>
    <dbReference type="NCBI Taxonomy" id="144034"/>
    <lineage>
        <taxon>Eukaryota</taxon>
        <taxon>Metazoa</taxon>
        <taxon>Ecdysozoa</taxon>
        <taxon>Arthropoda</taxon>
        <taxon>Hexapoda</taxon>
        <taxon>Insecta</taxon>
        <taxon>Pterygota</taxon>
        <taxon>Neoptera</taxon>
        <taxon>Endopterygota</taxon>
        <taxon>Hymenoptera</taxon>
        <taxon>Apocrita</taxon>
        <taxon>Aculeata</taxon>
        <taxon>Formicoidea</taxon>
        <taxon>Formicidae</taxon>
        <taxon>Myrmicinae</taxon>
        <taxon>Pogonomyrmex</taxon>
    </lineage>
</organism>
<gene>
    <name evidence="13" type="primary">LOC105434300</name>
</gene>
<feature type="region of interest" description="Disordered" evidence="10">
    <location>
        <begin position="300"/>
        <end position="329"/>
    </location>
</feature>
<evidence type="ECO:0000313" key="13">
    <source>
        <dbReference type="RefSeq" id="XP_011648283.1"/>
    </source>
</evidence>
<feature type="compositionally biased region" description="Polar residues" evidence="10">
    <location>
        <begin position="522"/>
        <end position="542"/>
    </location>
</feature>
<keyword evidence="5" id="KW-0862">Zinc</keyword>
<dbReference type="GO" id="GO:0005634">
    <property type="term" value="C:nucleus"/>
    <property type="evidence" value="ECO:0007669"/>
    <property type="project" value="UniProtKB-SubCell"/>
</dbReference>
<dbReference type="InterPro" id="IPR036236">
    <property type="entry name" value="Znf_C2H2_sf"/>
</dbReference>
<evidence type="ECO:0000259" key="11">
    <source>
        <dbReference type="PROSITE" id="PS50157"/>
    </source>
</evidence>
<dbReference type="Proteomes" id="UP000504615">
    <property type="component" value="Unplaced"/>
</dbReference>
<dbReference type="PROSITE" id="PS00028">
    <property type="entry name" value="ZINC_FINGER_C2H2_1"/>
    <property type="match status" value="2"/>
</dbReference>
<dbReference type="OrthoDB" id="10015593at2759"/>
<dbReference type="PANTHER" id="PTHR24388">
    <property type="entry name" value="ZINC FINGER PROTEIN"/>
    <property type="match status" value="1"/>
</dbReference>
<comment type="subcellular location">
    <subcellularLocation>
        <location evidence="1">Nucleus</location>
    </subcellularLocation>
</comment>
<name>A0A6I9WZG5_9HYME</name>
<dbReference type="SMART" id="SM00355">
    <property type="entry name" value="ZnF_C2H2"/>
    <property type="match status" value="7"/>
</dbReference>
<dbReference type="RefSeq" id="XP_011648283.1">
    <property type="nucleotide sequence ID" value="XM_011649981.1"/>
</dbReference>
<evidence type="ECO:0000256" key="8">
    <source>
        <dbReference type="ARBA" id="ARBA00037948"/>
    </source>
</evidence>
<dbReference type="GO" id="GO:0008270">
    <property type="term" value="F:zinc ion binding"/>
    <property type="evidence" value="ECO:0007669"/>
    <property type="project" value="UniProtKB-KW"/>
</dbReference>
<evidence type="ECO:0000313" key="12">
    <source>
        <dbReference type="Proteomes" id="UP000504615"/>
    </source>
</evidence>
<reference evidence="13" key="1">
    <citation type="submission" date="2025-08" db="UniProtKB">
        <authorList>
            <consortium name="RefSeq"/>
        </authorList>
    </citation>
    <scope>IDENTIFICATION</scope>
</reference>
<evidence type="ECO:0000256" key="10">
    <source>
        <dbReference type="SAM" id="MobiDB-lite"/>
    </source>
</evidence>
<dbReference type="GeneID" id="105434300"/>
<proteinExistence type="inferred from homology"/>
<dbReference type="GO" id="GO:0000981">
    <property type="term" value="F:DNA-binding transcription factor activity, RNA polymerase II-specific"/>
    <property type="evidence" value="ECO:0007669"/>
    <property type="project" value="TreeGrafter"/>
</dbReference>
<accession>A0A6I9WZG5</accession>
<dbReference type="PROSITE" id="PS50157">
    <property type="entry name" value="ZINC_FINGER_C2H2_2"/>
    <property type="match status" value="2"/>
</dbReference>
<feature type="domain" description="C2H2-type" evidence="11">
    <location>
        <begin position="643"/>
        <end position="670"/>
    </location>
</feature>
<dbReference type="AlphaFoldDB" id="A0A6I9WZG5"/>
<evidence type="ECO:0000256" key="6">
    <source>
        <dbReference type="ARBA" id="ARBA00023125"/>
    </source>
</evidence>
<feature type="compositionally biased region" description="Basic and acidic residues" evidence="10">
    <location>
        <begin position="1"/>
        <end position="23"/>
    </location>
</feature>
<dbReference type="GO" id="GO:0000978">
    <property type="term" value="F:RNA polymerase II cis-regulatory region sequence-specific DNA binding"/>
    <property type="evidence" value="ECO:0007669"/>
    <property type="project" value="TreeGrafter"/>
</dbReference>
<evidence type="ECO:0000256" key="5">
    <source>
        <dbReference type="ARBA" id="ARBA00022833"/>
    </source>
</evidence>
<evidence type="ECO:0000256" key="7">
    <source>
        <dbReference type="ARBA" id="ARBA00023242"/>
    </source>
</evidence>
<comment type="similarity">
    <text evidence="8">Belongs to the snail C2H2-type zinc-finger protein family.</text>
</comment>
<evidence type="ECO:0000256" key="4">
    <source>
        <dbReference type="ARBA" id="ARBA00022771"/>
    </source>
</evidence>
<protein>
    <submittedName>
        <fullName evidence="13">Protein hunchback-like isoform X2</fullName>
    </submittedName>
</protein>
<keyword evidence="6" id="KW-0238">DNA-binding</keyword>
<dbReference type="InterPro" id="IPR050527">
    <property type="entry name" value="Snail/Krueppel_Znf"/>
</dbReference>
<feature type="region of interest" description="Disordered" evidence="10">
    <location>
        <begin position="1"/>
        <end position="31"/>
    </location>
</feature>
<feature type="domain" description="C2H2-type" evidence="11">
    <location>
        <begin position="245"/>
        <end position="272"/>
    </location>
</feature>
<evidence type="ECO:0000256" key="1">
    <source>
        <dbReference type="ARBA" id="ARBA00004123"/>
    </source>
</evidence>
<evidence type="ECO:0000256" key="3">
    <source>
        <dbReference type="ARBA" id="ARBA00022737"/>
    </source>
</evidence>
<dbReference type="Gene3D" id="3.30.160.60">
    <property type="entry name" value="Classic Zinc Finger"/>
    <property type="match status" value="3"/>
</dbReference>
<dbReference type="SUPFAM" id="SSF57667">
    <property type="entry name" value="beta-beta-alpha zinc fingers"/>
    <property type="match status" value="2"/>
</dbReference>